<organism evidence="1 2">
    <name type="scientific">Coniosporium uncinatum</name>
    <dbReference type="NCBI Taxonomy" id="93489"/>
    <lineage>
        <taxon>Eukaryota</taxon>
        <taxon>Fungi</taxon>
        <taxon>Dikarya</taxon>
        <taxon>Ascomycota</taxon>
        <taxon>Pezizomycotina</taxon>
        <taxon>Dothideomycetes</taxon>
        <taxon>Dothideomycetes incertae sedis</taxon>
        <taxon>Coniosporium</taxon>
    </lineage>
</organism>
<gene>
    <name evidence="1" type="ORF">LTS18_002838</name>
</gene>
<protein>
    <submittedName>
        <fullName evidence="1">Uncharacterized protein</fullName>
    </submittedName>
</protein>
<keyword evidence="2" id="KW-1185">Reference proteome</keyword>
<dbReference type="Proteomes" id="UP001186974">
    <property type="component" value="Unassembled WGS sequence"/>
</dbReference>
<proteinExistence type="predicted"/>
<feature type="non-terminal residue" evidence="1">
    <location>
        <position position="343"/>
    </location>
</feature>
<evidence type="ECO:0000313" key="1">
    <source>
        <dbReference type="EMBL" id="KAK3080210.1"/>
    </source>
</evidence>
<evidence type="ECO:0000313" key="2">
    <source>
        <dbReference type="Proteomes" id="UP001186974"/>
    </source>
</evidence>
<comment type="caution">
    <text evidence="1">The sequence shown here is derived from an EMBL/GenBank/DDBJ whole genome shotgun (WGS) entry which is preliminary data.</text>
</comment>
<dbReference type="EMBL" id="JAWDJW010000681">
    <property type="protein sequence ID" value="KAK3080210.1"/>
    <property type="molecule type" value="Genomic_DNA"/>
</dbReference>
<accession>A0ACC3DTT9</accession>
<sequence length="343" mass="39185">MSQELLENPVTAADGMTYERSAIERWLQIRKISPTTGLALTDIDLRHNGQIGGEVAAWCAGKDLHRNTDSDLVSVEFYGRPGTFRLQVAKDLPCKQLYELAFRGFKGHHVKFELFVGNTKLLPTNTPTPLSDDMRVHVNILDTSGTQAFADGDLALVKVYYSCLDEREFSYWIPRCTNLTMASIIFKFWRVMLGDDPTWSPDIKRVWTWTDCFRHGDEMWKEYPRGPWEQMSTYLSASHCAGTLEEEDVFCPKDLRRNAYSGSSEPSVLKVKIEDSAGQSDNRKGMLSRMDVSKALFDAFINRILAYNYRTHIGLITFDTRAKIVLPLTHVVENFRYKISNVV</sequence>
<name>A0ACC3DTT9_9PEZI</name>
<reference evidence="1" key="1">
    <citation type="submission" date="2024-09" db="EMBL/GenBank/DDBJ databases">
        <title>Black Yeasts Isolated from many extreme environments.</title>
        <authorList>
            <person name="Coleine C."/>
            <person name="Stajich J.E."/>
            <person name="Selbmann L."/>
        </authorList>
    </citation>
    <scope>NUCLEOTIDE SEQUENCE</scope>
    <source>
        <strain evidence="1">CCFEE 5737</strain>
    </source>
</reference>